<sequence length="152" mass="16828">MDLLDAGRRRWWMSAAAVLLLIVAAVVVVVLWLSHRGGPAPADVARDFLDARSCSRVEELADPDYRATITESDCGAIVDGARGRRTFADPDRSRDLTRTLALGRTVEREDETEVSFTAHYTERGRALPDETVVVVLRPHGDGWLVDRWGLAS</sequence>
<name>A0ABV3SSV8_9ACTN</name>
<comment type="caution">
    <text evidence="2">The sequence shown here is derived from an EMBL/GenBank/DDBJ whole genome shotgun (WGS) entry which is preliminary data.</text>
</comment>
<proteinExistence type="predicted"/>
<evidence type="ECO:0008006" key="4">
    <source>
        <dbReference type="Google" id="ProtNLM"/>
    </source>
</evidence>
<keyword evidence="1" id="KW-0472">Membrane</keyword>
<dbReference type="Proteomes" id="UP001556631">
    <property type="component" value="Unassembled WGS sequence"/>
</dbReference>
<dbReference type="RefSeq" id="WP_367990571.1">
    <property type="nucleotide sequence ID" value="NZ_JBFPJR010000001.1"/>
</dbReference>
<keyword evidence="3" id="KW-1185">Reference proteome</keyword>
<keyword evidence="1" id="KW-1133">Transmembrane helix</keyword>
<accession>A0ABV3SSV8</accession>
<evidence type="ECO:0000256" key="1">
    <source>
        <dbReference type="SAM" id="Phobius"/>
    </source>
</evidence>
<organism evidence="2 3">
    <name type="scientific">Nocardioides eburneus</name>
    <dbReference type="NCBI Taxonomy" id="3231482"/>
    <lineage>
        <taxon>Bacteria</taxon>
        <taxon>Bacillati</taxon>
        <taxon>Actinomycetota</taxon>
        <taxon>Actinomycetes</taxon>
        <taxon>Propionibacteriales</taxon>
        <taxon>Nocardioidaceae</taxon>
        <taxon>Nocardioides</taxon>
    </lineage>
</organism>
<evidence type="ECO:0000313" key="3">
    <source>
        <dbReference type="Proteomes" id="UP001556631"/>
    </source>
</evidence>
<keyword evidence="1" id="KW-0812">Transmembrane</keyword>
<feature type="transmembrane region" description="Helical" evidence="1">
    <location>
        <begin position="12"/>
        <end position="33"/>
    </location>
</feature>
<dbReference type="EMBL" id="JBFPJR010000001">
    <property type="protein sequence ID" value="MEX0426024.1"/>
    <property type="molecule type" value="Genomic_DNA"/>
</dbReference>
<reference evidence="2 3" key="1">
    <citation type="submission" date="2024-07" db="EMBL/GenBank/DDBJ databases">
        <authorList>
            <person name="Lee S."/>
            <person name="Kang M."/>
        </authorList>
    </citation>
    <scope>NUCLEOTIDE SEQUENCE [LARGE SCALE GENOMIC DNA]</scope>
    <source>
        <strain evidence="2 3">DS6</strain>
    </source>
</reference>
<protein>
    <recommendedName>
        <fullName evidence="4">DUF4878 domain-containing protein</fullName>
    </recommendedName>
</protein>
<gene>
    <name evidence="2" type="ORF">AB3X52_00205</name>
</gene>
<evidence type="ECO:0000313" key="2">
    <source>
        <dbReference type="EMBL" id="MEX0426024.1"/>
    </source>
</evidence>